<dbReference type="PROSITE" id="PS50088">
    <property type="entry name" value="ANK_REPEAT"/>
    <property type="match status" value="2"/>
</dbReference>
<dbReference type="PROSITE" id="PS50297">
    <property type="entry name" value="ANK_REP_REGION"/>
    <property type="match status" value="2"/>
</dbReference>
<evidence type="ECO:0000313" key="11">
    <source>
        <dbReference type="Proteomes" id="UP001174677"/>
    </source>
</evidence>
<keyword evidence="2 8" id="KW-0812">Transmembrane</keyword>
<keyword evidence="3" id="KW-0677">Repeat</keyword>
<evidence type="ECO:0000256" key="2">
    <source>
        <dbReference type="ARBA" id="ARBA00022692"/>
    </source>
</evidence>
<keyword evidence="11" id="KW-1185">Reference proteome</keyword>
<feature type="transmembrane region" description="Helical" evidence="8">
    <location>
        <begin position="508"/>
        <end position="530"/>
    </location>
</feature>
<evidence type="ECO:0000256" key="6">
    <source>
        <dbReference type="ARBA" id="ARBA00023136"/>
    </source>
</evidence>
<dbReference type="InterPro" id="IPR026961">
    <property type="entry name" value="PGG_dom"/>
</dbReference>
<dbReference type="Proteomes" id="UP001174677">
    <property type="component" value="Chromosome 4"/>
</dbReference>
<dbReference type="PANTHER" id="PTHR24186:SF53">
    <property type="entry name" value="PGG DOMAIN-CONTAINING PROTEIN"/>
    <property type="match status" value="1"/>
</dbReference>
<proteinExistence type="predicted"/>
<organism evidence="10 11">
    <name type="scientific">Hevea brasiliensis</name>
    <name type="common">Para rubber tree</name>
    <name type="synonym">Siphonia brasiliensis</name>
    <dbReference type="NCBI Taxonomy" id="3981"/>
    <lineage>
        <taxon>Eukaryota</taxon>
        <taxon>Viridiplantae</taxon>
        <taxon>Streptophyta</taxon>
        <taxon>Embryophyta</taxon>
        <taxon>Tracheophyta</taxon>
        <taxon>Spermatophyta</taxon>
        <taxon>Magnoliopsida</taxon>
        <taxon>eudicotyledons</taxon>
        <taxon>Gunneridae</taxon>
        <taxon>Pentapetalae</taxon>
        <taxon>rosids</taxon>
        <taxon>fabids</taxon>
        <taxon>Malpighiales</taxon>
        <taxon>Euphorbiaceae</taxon>
        <taxon>Crotonoideae</taxon>
        <taxon>Micrandreae</taxon>
        <taxon>Hevea</taxon>
    </lineage>
</organism>
<accession>A0ABQ9MRZ5</accession>
<feature type="repeat" description="ANK" evidence="7">
    <location>
        <begin position="67"/>
        <end position="89"/>
    </location>
</feature>
<dbReference type="PANTHER" id="PTHR24186">
    <property type="entry name" value="PROTEIN PHOSPHATASE 1 REGULATORY SUBUNIT"/>
    <property type="match status" value="1"/>
</dbReference>
<dbReference type="Pfam" id="PF13962">
    <property type="entry name" value="PGG"/>
    <property type="match status" value="1"/>
</dbReference>
<dbReference type="InterPro" id="IPR036770">
    <property type="entry name" value="Ankyrin_rpt-contain_sf"/>
</dbReference>
<evidence type="ECO:0000256" key="4">
    <source>
        <dbReference type="ARBA" id="ARBA00022989"/>
    </source>
</evidence>
<keyword evidence="4 8" id="KW-1133">Transmembrane helix</keyword>
<keyword evidence="6 8" id="KW-0472">Membrane</keyword>
<dbReference type="Pfam" id="PF12796">
    <property type="entry name" value="Ank_2"/>
    <property type="match status" value="2"/>
</dbReference>
<protein>
    <recommendedName>
        <fullName evidence="9">PGG domain-containing protein</fullName>
    </recommendedName>
</protein>
<reference evidence="10" key="1">
    <citation type="journal article" date="2023" name="Plant Biotechnol. J.">
        <title>Chromosome-level wild Hevea brasiliensis genome provides new tools for genomic-assisted breeding and valuable loci to elevate rubber yield.</title>
        <authorList>
            <person name="Cheng H."/>
            <person name="Song X."/>
            <person name="Hu Y."/>
            <person name="Wu T."/>
            <person name="Yang Q."/>
            <person name="An Z."/>
            <person name="Feng S."/>
            <person name="Deng Z."/>
            <person name="Wu W."/>
            <person name="Zeng X."/>
            <person name="Tu M."/>
            <person name="Wang X."/>
            <person name="Huang H."/>
        </authorList>
    </citation>
    <scope>NUCLEOTIDE SEQUENCE</scope>
    <source>
        <strain evidence="10">MT/VB/25A 57/8</strain>
    </source>
</reference>
<dbReference type="InterPro" id="IPR002110">
    <property type="entry name" value="Ankyrin_rpt"/>
</dbReference>
<comment type="caution">
    <text evidence="10">The sequence shown here is derived from an EMBL/GenBank/DDBJ whole genome shotgun (WGS) entry which is preliminary data.</text>
</comment>
<dbReference type="SMART" id="SM00248">
    <property type="entry name" value="ANK"/>
    <property type="match status" value="9"/>
</dbReference>
<name>A0ABQ9MRZ5_HEVBR</name>
<dbReference type="Gene3D" id="1.25.40.20">
    <property type="entry name" value="Ankyrin repeat-containing domain"/>
    <property type="match status" value="2"/>
</dbReference>
<feature type="domain" description="PGG" evidence="9">
    <location>
        <begin position="418"/>
        <end position="529"/>
    </location>
</feature>
<evidence type="ECO:0000256" key="3">
    <source>
        <dbReference type="ARBA" id="ARBA00022737"/>
    </source>
</evidence>
<dbReference type="EMBL" id="JARPOI010000004">
    <property type="protein sequence ID" value="KAJ9182217.1"/>
    <property type="molecule type" value="Genomic_DNA"/>
</dbReference>
<evidence type="ECO:0000259" key="9">
    <source>
        <dbReference type="Pfam" id="PF13962"/>
    </source>
</evidence>
<evidence type="ECO:0000256" key="7">
    <source>
        <dbReference type="PROSITE-ProRule" id="PRU00023"/>
    </source>
</evidence>
<keyword evidence="5 7" id="KW-0040">ANK repeat</keyword>
<feature type="transmembrane region" description="Helical" evidence="8">
    <location>
        <begin position="469"/>
        <end position="496"/>
    </location>
</feature>
<comment type="subcellular location">
    <subcellularLocation>
        <location evidence="1">Membrane</location>
        <topology evidence="1">Multi-pass membrane protein</topology>
    </subcellularLocation>
</comment>
<feature type="transmembrane region" description="Helical" evidence="8">
    <location>
        <begin position="536"/>
        <end position="560"/>
    </location>
</feature>
<feature type="repeat" description="ANK" evidence="7">
    <location>
        <begin position="230"/>
        <end position="262"/>
    </location>
</feature>
<evidence type="ECO:0000256" key="8">
    <source>
        <dbReference type="SAM" id="Phobius"/>
    </source>
</evidence>
<evidence type="ECO:0000256" key="1">
    <source>
        <dbReference type="ARBA" id="ARBA00004141"/>
    </source>
</evidence>
<evidence type="ECO:0000313" key="10">
    <source>
        <dbReference type="EMBL" id="KAJ9182217.1"/>
    </source>
</evidence>
<feature type="transmembrane region" description="Helical" evidence="8">
    <location>
        <begin position="426"/>
        <end position="449"/>
    </location>
</feature>
<evidence type="ECO:0000256" key="5">
    <source>
        <dbReference type="ARBA" id="ARBA00023043"/>
    </source>
</evidence>
<dbReference type="SUPFAM" id="SSF48403">
    <property type="entry name" value="Ankyrin repeat"/>
    <property type="match status" value="1"/>
</dbReference>
<gene>
    <name evidence="10" type="ORF">P3X46_006238</name>
</gene>
<sequence length="600" mass="67048">MEADLQKAAAKGIIDCFKDYTDLRRLLTPNENTILHVYLTSPSERSPDFIGQVLGICPSLLVQVNVDGDTPLHIAARYGHSDAAKALIEQAKAALYDPTDVESGEDATTRQMAAARQMVRITNKKKETALHEAARNNNGLDVVKAILSIEDPEFTYSANDCWEPPLYIAADNECTDIVIELLRNPNSQSLDYGGPNGKTALNAAIIRWDVDAVSKLLERMSSLARERDENGWTPLHYAAYEGSVSIVEKLLDQDISIAYVSDKGRKRTALHIAAARGLVRVMKKIISKCPDCCELTDIRGWNILHYAVISKSDGVFKEVLQNSSLIYLLNGKDRKGNTPLHLLLASRPYLPSFIRDGDTDVFKFLMQNIYYVTDDVSSRQEEIVEWMQDLGSGPFGKMVVKNWDEERKEREEKVIPELEKAKDSHLVAAALVATVTFAAAFTLPGGYVSDENESKRGTPILSKNSAFKAFVITDAIAMVLSTSSVFIHFIMVMLGYKQRYYWLIRSALWFIVFAMGAMVVAFVTGTYAVLAPSMGLAIATCVIGLSFFLYVFYASARLVIGSIMRDQTERSGTSISRSLRRVWRQSPFYLCKLFFFFFNN</sequence>